<keyword evidence="2" id="KW-1185">Reference proteome</keyword>
<name>A0ABM9I657_9GAMM</name>
<organism evidence="1 2">
    <name type="scientific">Methylocaldum szegediense</name>
    <dbReference type="NCBI Taxonomy" id="73780"/>
    <lineage>
        <taxon>Bacteria</taxon>
        <taxon>Pseudomonadati</taxon>
        <taxon>Pseudomonadota</taxon>
        <taxon>Gammaproteobacteria</taxon>
        <taxon>Methylococcales</taxon>
        <taxon>Methylococcaceae</taxon>
        <taxon>Methylocaldum</taxon>
    </lineage>
</organism>
<sequence length="53" mass="5830">MSYLAHRSISLRQVLVMLQIVKKAKPRALPLRPVGGQGDSKRALPVLAHNKVS</sequence>
<accession>A0ABM9I657</accession>
<evidence type="ECO:0000313" key="2">
    <source>
        <dbReference type="Proteomes" id="UP001162030"/>
    </source>
</evidence>
<dbReference type="EMBL" id="OX458333">
    <property type="protein sequence ID" value="CAI8917599.1"/>
    <property type="molecule type" value="Genomic_DNA"/>
</dbReference>
<evidence type="ECO:0000313" key="1">
    <source>
        <dbReference type="EMBL" id="CAI8917599.1"/>
    </source>
</evidence>
<reference evidence="1 2" key="1">
    <citation type="submission" date="2023-03" db="EMBL/GenBank/DDBJ databases">
        <authorList>
            <person name="Pearce D."/>
        </authorList>
    </citation>
    <scope>NUCLEOTIDE SEQUENCE [LARGE SCALE GENOMIC DNA]</scope>
    <source>
        <strain evidence="1">Msz</strain>
    </source>
</reference>
<dbReference type="Proteomes" id="UP001162030">
    <property type="component" value="Chromosome"/>
</dbReference>
<gene>
    <name evidence="1" type="ORF">MSZNOR_3776</name>
</gene>
<evidence type="ECO:0008006" key="3">
    <source>
        <dbReference type="Google" id="ProtNLM"/>
    </source>
</evidence>
<protein>
    <recommendedName>
        <fullName evidence="3">Transposase</fullName>
    </recommendedName>
</protein>
<proteinExistence type="predicted"/>